<dbReference type="RefSeq" id="WP_183978906.1">
    <property type="nucleotide sequence ID" value="NZ_JACIBY010000015.1"/>
</dbReference>
<comment type="caution">
    <text evidence="2">The sequence shown here is derived from an EMBL/GenBank/DDBJ whole genome shotgun (WGS) entry which is preliminary data.</text>
</comment>
<accession>A0A7W5ZPN3</accession>
<feature type="transmembrane region" description="Helical" evidence="1">
    <location>
        <begin position="399"/>
        <end position="417"/>
    </location>
</feature>
<evidence type="ECO:0008006" key="4">
    <source>
        <dbReference type="Google" id="ProtNLM"/>
    </source>
</evidence>
<sequence>MRLHWLGVFIVLLAGWVLVHDITAWKDVEFGDETTYLGSGLTFSVPFIGGVQWGPLYAAWYAFWHLFIPDSLDLYYANWAILSVLAGFVAFLWFRSLKVSVAMSAWLAVLFLFSNQNLPLNPKISIAPFCLILGALALVHFNAWPQYVRFLVVAFTGLVCSYIRPEFYVSFLCATVIALGWLWKEAPKDTIRWVPLGSFVVATLVLHLLFGNPLFGADDSRSTVAFQQHFVVNYSAWNHQPEPSTIESQLKLFHKVLGDDVQTFADAVKKQPKWAFKHVFTNITHSLTANVKNAVDTFYQTLFRGWYSRWRTAFVGLIVLIFAGCVDYRRTFQNFQKTSVDFWGFVAVLVLLLPSLIATVLIYPRTHYLVFHLILIFWLLAQVVKPISLRNFSMFSQSLQGTVALGVLLVFVGIRYFSYSQPLPTPIADNVRFIKAIQPTARLRVLERDWYRVFLKEESDWIHVEEYTSGNFTDFVKAKNINFILMTQDMQAYFAKDAGFQAFLQSHASLGFEKRLTNSIGDYLLIKQTLKP</sequence>
<dbReference type="EMBL" id="JACIBY010000015">
    <property type="protein sequence ID" value="MBB3841323.1"/>
    <property type="molecule type" value="Genomic_DNA"/>
</dbReference>
<organism evidence="2 3">
    <name type="scientific">Runella defluvii</name>
    <dbReference type="NCBI Taxonomy" id="370973"/>
    <lineage>
        <taxon>Bacteria</taxon>
        <taxon>Pseudomonadati</taxon>
        <taxon>Bacteroidota</taxon>
        <taxon>Cytophagia</taxon>
        <taxon>Cytophagales</taxon>
        <taxon>Spirosomataceae</taxon>
        <taxon>Runella</taxon>
    </lineage>
</organism>
<keyword evidence="1" id="KW-0812">Transmembrane</keyword>
<feature type="transmembrane region" description="Helical" evidence="1">
    <location>
        <begin position="167"/>
        <end position="183"/>
    </location>
</feature>
<feature type="transmembrane region" description="Helical" evidence="1">
    <location>
        <begin position="75"/>
        <end position="93"/>
    </location>
</feature>
<dbReference type="AlphaFoldDB" id="A0A7W5ZPN3"/>
<feature type="transmembrane region" description="Helical" evidence="1">
    <location>
        <begin position="126"/>
        <end position="147"/>
    </location>
</feature>
<evidence type="ECO:0000256" key="1">
    <source>
        <dbReference type="SAM" id="Phobius"/>
    </source>
</evidence>
<keyword evidence="3" id="KW-1185">Reference proteome</keyword>
<keyword evidence="1" id="KW-0472">Membrane</keyword>
<dbReference type="Proteomes" id="UP000541352">
    <property type="component" value="Unassembled WGS sequence"/>
</dbReference>
<feature type="transmembrane region" description="Helical" evidence="1">
    <location>
        <begin position="190"/>
        <end position="210"/>
    </location>
</feature>
<proteinExistence type="predicted"/>
<feature type="transmembrane region" description="Helical" evidence="1">
    <location>
        <begin position="340"/>
        <end position="363"/>
    </location>
</feature>
<name>A0A7W5ZPN3_9BACT</name>
<gene>
    <name evidence="2" type="ORF">FHS57_005345</name>
</gene>
<feature type="transmembrane region" description="Helical" evidence="1">
    <location>
        <begin position="310"/>
        <end position="328"/>
    </location>
</feature>
<reference evidence="2 3" key="1">
    <citation type="submission" date="2020-08" db="EMBL/GenBank/DDBJ databases">
        <title>Genomic Encyclopedia of Type Strains, Phase IV (KMG-IV): sequencing the most valuable type-strain genomes for metagenomic binning, comparative biology and taxonomic classification.</title>
        <authorList>
            <person name="Goeker M."/>
        </authorList>
    </citation>
    <scope>NUCLEOTIDE SEQUENCE [LARGE SCALE GENOMIC DNA]</scope>
    <source>
        <strain evidence="2 3">DSM 17976</strain>
    </source>
</reference>
<evidence type="ECO:0000313" key="2">
    <source>
        <dbReference type="EMBL" id="MBB3841323.1"/>
    </source>
</evidence>
<protein>
    <recommendedName>
        <fullName evidence="4">Glycosyltransferase RgtA/B/C/D-like domain-containing protein</fullName>
    </recommendedName>
</protein>
<feature type="transmembrane region" description="Helical" evidence="1">
    <location>
        <begin position="43"/>
        <end position="63"/>
    </location>
</feature>
<evidence type="ECO:0000313" key="3">
    <source>
        <dbReference type="Proteomes" id="UP000541352"/>
    </source>
</evidence>
<feature type="transmembrane region" description="Helical" evidence="1">
    <location>
        <begin position="369"/>
        <end position="387"/>
    </location>
</feature>
<keyword evidence="1" id="KW-1133">Transmembrane helix</keyword>